<name>A0A328YU75_9FLAO</name>
<dbReference type="GO" id="GO:0004803">
    <property type="term" value="F:transposase activity"/>
    <property type="evidence" value="ECO:0007669"/>
    <property type="project" value="InterPro"/>
</dbReference>
<dbReference type="InterPro" id="IPR002686">
    <property type="entry name" value="Transposase_17"/>
</dbReference>
<sequence>MFYVCNRIVFYSKISKPFKIISAMKQRKSNRLKGYDYSKNNLYFVTNCVKNNLCCLGRVIPVGTGRDLSVHHPEIHHPEKEYIMELNQYGLIVEERIHWLMSQYGYVDIHNYIVMPNHFHIILEIDSSLLKNKISENNSERTAREQSEQKIKSLSSLIGALKTTSSKLIHQENFTDFAWHRSFHDHIIRDEKSYTNISNYIDLNPEKWFKDRFYNND</sequence>
<keyword evidence="3" id="KW-1185">Reference proteome</keyword>
<dbReference type="PANTHER" id="PTHR36966">
    <property type="entry name" value="REP-ASSOCIATED TYROSINE TRANSPOSASE"/>
    <property type="match status" value="1"/>
</dbReference>
<dbReference type="GO" id="GO:0043565">
    <property type="term" value="F:sequence-specific DNA binding"/>
    <property type="evidence" value="ECO:0007669"/>
    <property type="project" value="TreeGrafter"/>
</dbReference>
<evidence type="ECO:0000313" key="2">
    <source>
        <dbReference type="EMBL" id="RAR74107.1"/>
    </source>
</evidence>
<dbReference type="Proteomes" id="UP000248840">
    <property type="component" value="Unassembled WGS sequence"/>
</dbReference>
<dbReference type="GO" id="GO:0006313">
    <property type="term" value="P:DNA transposition"/>
    <property type="evidence" value="ECO:0007669"/>
    <property type="project" value="InterPro"/>
</dbReference>
<reference evidence="2 3" key="1">
    <citation type="submission" date="2018-06" db="EMBL/GenBank/DDBJ databases">
        <title>Genomic Encyclopedia of Archaeal and Bacterial Type Strains, Phase II (KMG-II): from individual species to whole genera.</title>
        <authorList>
            <person name="Goeker M."/>
        </authorList>
    </citation>
    <scope>NUCLEOTIDE SEQUENCE [LARGE SCALE GENOMIC DNA]</scope>
    <source>
        <strain evidence="2 3">DSM 25663</strain>
    </source>
</reference>
<feature type="domain" description="Transposase IS200-like" evidence="1">
    <location>
        <begin position="38"/>
        <end position="204"/>
    </location>
</feature>
<proteinExistence type="predicted"/>
<protein>
    <recommendedName>
        <fullName evidence="1">Transposase IS200-like domain-containing protein</fullName>
    </recommendedName>
</protein>
<dbReference type="PANTHER" id="PTHR36966:SF1">
    <property type="entry name" value="REP-ASSOCIATED TYROSINE TRANSPOSASE"/>
    <property type="match status" value="1"/>
</dbReference>
<dbReference type="Gene3D" id="3.30.70.1290">
    <property type="entry name" value="Transposase IS200-like"/>
    <property type="match status" value="1"/>
</dbReference>
<dbReference type="SUPFAM" id="SSF143422">
    <property type="entry name" value="Transposase IS200-like"/>
    <property type="match status" value="1"/>
</dbReference>
<accession>A0A328YU75</accession>
<dbReference type="SMART" id="SM01321">
    <property type="entry name" value="Y1_Tnp"/>
    <property type="match status" value="1"/>
</dbReference>
<organism evidence="2 3">
    <name type="scientific">Flavobacterium aciduliphilum</name>
    <dbReference type="NCBI Taxonomy" id="1101402"/>
    <lineage>
        <taxon>Bacteria</taxon>
        <taxon>Pseudomonadati</taxon>
        <taxon>Bacteroidota</taxon>
        <taxon>Flavobacteriia</taxon>
        <taxon>Flavobacteriales</taxon>
        <taxon>Flavobacteriaceae</taxon>
        <taxon>Flavobacterium</taxon>
    </lineage>
</organism>
<gene>
    <name evidence="2" type="ORF">CLV55_10235</name>
</gene>
<comment type="caution">
    <text evidence="2">The sequence shown here is derived from an EMBL/GenBank/DDBJ whole genome shotgun (WGS) entry which is preliminary data.</text>
</comment>
<dbReference type="InterPro" id="IPR036515">
    <property type="entry name" value="Transposase_17_sf"/>
</dbReference>
<evidence type="ECO:0000313" key="3">
    <source>
        <dbReference type="Proteomes" id="UP000248840"/>
    </source>
</evidence>
<dbReference type="InterPro" id="IPR052715">
    <property type="entry name" value="RAYT_transposase"/>
</dbReference>
<dbReference type="AlphaFoldDB" id="A0A328YU75"/>
<dbReference type="EMBL" id="QLSZ01000002">
    <property type="protein sequence ID" value="RAR74107.1"/>
    <property type="molecule type" value="Genomic_DNA"/>
</dbReference>
<evidence type="ECO:0000259" key="1">
    <source>
        <dbReference type="SMART" id="SM01321"/>
    </source>
</evidence>